<dbReference type="Pfam" id="PF04194">
    <property type="entry name" value="PDCD2_C"/>
    <property type="match status" value="1"/>
</dbReference>
<dbReference type="AlphaFoldDB" id="A0A6A7BUZ4"/>
<gene>
    <name evidence="3" type="ORF">K470DRAFT_199752</name>
</gene>
<evidence type="ECO:0000313" key="4">
    <source>
        <dbReference type="Proteomes" id="UP000799421"/>
    </source>
</evidence>
<dbReference type="PANTHER" id="PTHR47524">
    <property type="entry name" value="20S RRNA ACCUMULATION PROTEIN 4"/>
    <property type="match status" value="1"/>
</dbReference>
<dbReference type="PANTHER" id="PTHR47524:SF1">
    <property type="entry name" value="20S RRNA ACCUMULATION PROTEIN 4"/>
    <property type="match status" value="1"/>
</dbReference>
<feature type="non-terminal residue" evidence="3">
    <location>
        <position position="1"/>
    </location>
</feature>
<organism evidence="3 4">
    <name type="scientific">Piedraia hortae CBS 480.64</name>
    <dbReference type="NCBI Taxonomy" id="1314780"/>
    <lineage>
        <taxon>Eukaryota</taxon>
        <taxon>Fungi</taxon>
        <taxon>Dikarya</taxon>
        <taxon>Ascomycota</taxon>
        <taxon>Pezizomycotina</taxon>
        <taxon>Dothideomycetes</taxon>
        <taxon>Dothideomycetidae</taxon>
        <taxon>Capnodiales</taxon>
        <taxon>Piedraiaceae</taxon>
        <taxon>Piedraia</taxon>
    </lineage>
</organism>
<feature type="non-terminal residue" evidence="3">
    <location>
        <position position="367"/>
    </location>
</feature>
<name>A0A6A7BUZ4_9PEZI</name>
<accession>A0A6A7BUZ4</accession>
<evidence type="ECO:0000313" key="3">
    <source>
        <dbReference type="EMBL" id="KAF2858535.1"/>
    </source>
</evidence>
<reference evidence="3" key="1">
    <citation type="journal article" date="2020" name="Stud. Mycol.">
        <title>101 Dothideomycetes genomes: a test case for predicting lifestyles and emergence of pathogens.</title>
        <authorList>
            <person name="Haridas S."/>
            <person name="Albert R."/>
            <person name="Binder M."/>
            <person name="Bloem J."/>
            <person name="Labutti K."/>
            <person name="Salamov A."/>
            <person name="Andreopoulos B."/>
            <person name="Baker S."/>
            <person name="Barry K."/>
            <person name="Bills G."/>
            <person name="Bluhm B."/>
            <person name="Cannon C."/>
            <person name="Castanera R."/>
            <person name="Culley D."/>
            <person name="Daum C."/>
            <person name="Ezra D."/>
            <person name="Gonzalez J."/>
            <person name="Henrissat B."/>
            <person name="Kuo A."/>
            <person name="Liang C."/>
            <person name="Lipzen A."/>
            <person name="Lutzoni F."/>
            <person name="Magnuson J."/>
            <person name="Mondo S."/>
            <person name="Nolan M."/>
            <person name="Ohm R."/>
            <person name="Pangilinan J."/>
            <person name="Park H.-J."/>
            <person name="Ramirez L."/>
            <person name="Alfaro M."/>
            <person name="Sun H."/>
            <person name="Tritt A."/>
            <person name="Yoshinaga Y."/>
            <person name="Zwiers L.-H."/>
            <person name="Turgeon B."/>
            <person name="Goodwin S."/>
            <person name="Spatafora J."/>
            <person name="Crous P."/>
            <person name="Grigoriev I."/>
        </authorList>
    </citation>
    <scope>NUCLEOTIDE SEQUENCE</scope>
    <source>
        <strain evidence="3">CBS 480.64</strain>
    </source>
</reference>
<evidence type="ECO:0000259" key="2">
    <source>
        <dbReference type="Pfam" id="PF04194"/>
    </source>
</evidence>
<dbReference type="EMBL" id="MU006008">
    <property type="protein sequence ID" value="KAF2858535.1"/>
    <property type="molecule type" value="Genomic_DNA"/>
</dbReference>
<dbReference type="InterPro" id="IPR007320">
    <property type="entry name" value="PDCD2_C"/>
</dbReference>
<sequence length="367" mass="39852">ADSSSSSEADDNVATNVLLGYASKEPTSDEFSRLGGTPTWLHNEPPSGALVECPVCHELMTLLLQLNGDLPARFPNHDRRLYLWTCKRKACRRKEGSVRGFRAVREDESAEAVSKPKEERVLNLGESLFGSNAGRPQGLSSNSNPFSGSNPFASASSLAAKPAQKPSSDSFAKVAGTGLPKPEPAIVKPWPEASNFPTPYPQYHLDAETEYLDTDPAAAAAAAIPSGVRVDGSEGGSDDKTLFESSMDKTFQRFADRLAQNPEQVLRYEYDGQPLLYSRNDAVGKNIFPHGGSRIPGCKNCGMKRVFELQLTPHAITELEVEEEGLDGMDWGTIILGVCSKDCAQKGVEKGKVGYLEEWVGVQWEEV</sequence>
<dbReference type="GO" id="GO:0030490">
    <property type="term" value="P:maturation of SSU-rRNA"/>
    <property type="evidence" value="ECO:0007669"/>
    <property type="project" value="TreeGrafter"/>
</dbReference>
<feature type="region of interest" description="Disordered" evidence="1">
    <location>
        <begin position="128"/>
        <end position="193"/>
    </location>
</feature>
<dbReference type="Proteomes" id="UP000799421">
    <property type="component" value="Unassembled WGS sequence"/>
</dbReference>
<keyword evidence="4" id="KW-1185">Reference proteome</keyword>
<feature type="domain" description="Programmed cell death protein 2 C-terminal" evidence="2">
    <location>
        <begin position="248"/>
        <end position="364"/>
    </location>
</feature>
<protein>
    <recommendedName>
        <fullName evidence="2">Programmed cell death protein 2 C-terminal domain-containing protein</fullName>
    </recommendedName>
</protein>
<evidence type="ECO:0000256" key="1">
    <source>
        <dbReference type="SAM" id="MobiDB-lite"/>
    </source>
</evidence>
<proteinExistence type="predicted"/>
<feature type="compositionally biased region" description="Low complexity" evidence="1">
    <location>
        <begin position="140"/>
        <end position="154"/>
    </location>
</feature>
<dbReference type="OrthoDB" id="443682at2759"/>
<dbReference type="GO" id="GO:0005737">
    <property type="term" value="C:cytoplasm"/>
    <property type="evidence" value="ECO:0007669"/>
    <property type="project" value="InterPro"/>
</dbReference>